<comment type="caution">
    <text evidence="2">The sequence shown here is derived from an EMBL/GenBank/DDBJ whole genome shotgun (WGS) entry which is preliminary data.</text>
</comment>
<gene>
    <name evidence="2" type="ORF">D1B32_20835</name>
</gene>
<dbReference type="EMBL" id="QWEH01000021">
    <property type="protein sequence ID" value="RHW29663.1"/>
    <property type="molecule type" value="Genomic_DNA"/>
</dbReference>
<accession>A0A417YAF6</accession>
<dbReference type="RefSeq" id="WP_118890348.1">
    <property type="nucleotide sequence ID" value="NZ_JAMAWL010000002.1"/>
</dbReference>
<evidence type="ECO:0000313" key="3">
    <source>
        <dbReference type="Proteomes" id="UP000285456"/>
    </source>
</evidence>
<organism evidence="2 3">
    <name type="scientific">Oceanobacillus profundus</name>
    <dbReference type="NCBI Taxonomy" id="372463"/>
    <lineage>
        <taxon>Bacteria</taxon>
        <taxon>Bacillati</taxon>
        <taxon>Bacillota</taxon>
        <taxon>Bacilli</taxon>
        <taxon>Bacillales</taxon>
        <taxon>Bacillaceae</taxon>
        <taxon>Oceanobacillus</taxon>
    </lineage>
</organism>
<reference evidence="2 3" key="1">
    <citation type="journal article" date="2007" name="Int. J. Syst. Evol. Microbiol.">
        <title>Oceanobacillus profundus sp. nov., isolated from a deep-sea sediment core.</title>
        <authorList>
            <person name="Kim Y.G."/>
            <person name="Choi D.H."/>
            <person name="Hyun S."/>
            <person name="Cho B.C."/>
        </authorList>
    </citation>
    <scope>NUCLEOTIDE SEQUENCE [LARGE SCALE GENOMIC DNA]</scope>
    <source>
        <strain evidence="2 3">DSM 18246</strain>
    </source>
</reference>
<protein>
    <recommendedName>
        <fullName evidence="1">DUF7852 domain-containing protein</fullName>
    </recommendedName>
</protein>
<dbReference type="Pfam" id="PF25250">
    <property type="entry name" value="DUF7852"/>
    <property type="match status" value="1"/>
</dbReference>
<sequence>MKFNNNYQITSLSATNNTKAVEISNHNNVNKNTVLAGYNTSIGNQVKHIKVPFSTYIKIDDFLQQPIFVHTAERSFNFKDQTGMNPDFETYHLNTSTYYHEQPYGRLAFSNVHAMMNLNKESSKVSKNSNNIQQEITKPFKQKSNSLEEHDVFRNAFPYAKFLIPIVLGEYDIEIALEENTLMDKGIMEILEVSTEVVLTNCKFLPSKFNYSSDQTKRTASNGVLFIEGFIQESMEYLPAINWEKMSPREWLKKVYYRVDQKIAVDLKIQLLQLVQF</sequence>
<evidence type="ECO:0000313" key="2">
    <source>
        <dbReference type="EMBL" id="RHW29663.1"/>
    </source>
</evidence>
<dbReference type="InterPro" id="IPR057174">
    <property type="entry name" value="DUF7852"/>
</dbReference>
<dbReference type="OrthoDB" id="2440066at2"/>
<name>A0A417YAF6_9BACI</name>
<dbReference type="Proteomes" id="UP000285456">
    <property type="component" value="Unassembled WGS sequence"/>
</dbReference>
<proteinExistence type="predicted"/>
<dbReference type="AlphaFoldDB" id="A0A417YAF6"/>
<evidence type="ECO:0000259" key="1">
    <source>
        <dbReference type="Pfam" id="PF25250"/>
    </source>
</evidence>
<dbReference type="NCBIfam" id="NF045793">
    <property type="entry name" value="BC_2427_fam"/>
    <property type="match status" value="1"/>
</dbReference>
<keyword evidence="3" id="KW-1185">Reference proteome</keyword>
<feature type="domain" description="DUF7852" evidence="1">
    <location>
        <begin position="46"/>
        <end position="274"/>
    </location>
</feature>